<proteinExistence type="predicted"/>
<keyword evidence="2" id="KW-1185">Reference proteome</keyword>
<dbReference type="EMBL" id="LWQT01000020">
    <property type="protein sequence ID" value="OAN55269.1"/>
    <property type="molecule type" value="Genomic_DNA"/>
</dbReference>
<dbReference type="STRING" id="1285242.A6A04_11475"/>
<evidence type="ECO:0000313" key="1">
    <source>
        <dbReference type="EMBL" id="OAN55269.1"/>
    </source>
</evidence>
<sequence>MVVAVVAVAVSGLAVGAAKAGADSAPTSPLRIGLLPTIATLSLLRLYDPLRLHLQDSLGRPVELYTSGSFHDYLDDVREETFDIIVTAPHFGVIAADHGYVPLFRYKLELRPLIIVPKGSDIRSASQLRGKRVLTADRLTALSVVAELWLRSDHGLVAGRDYQLVEASNHSTAIRAVALGEADAAISGRSPLAQVPPEISGRVETFECRLTVPHQFTMAHPRLGAETVEAIRRSLAAFDGTERGKAFLKAGGFLGLIPIEFSDIETARPYASVVDHPERKRP</sequence>
<comment type="caution">
    <text evidence="1">The sequence shown here is derived from an EMBL/GenBank/DDBJ whole genome shotgun (WGS) entry which is preliminary data.</text>
</comment>
<evidence type="ECO:0000313" key="2">
    <source>
        <dbReference type="Proteomes" id="UP000078428"/>
    </source>
</evidence>
<dbReference type="SUPFAM" id="SSF53850">
    <property type="entry name" value="Periplasmic binding protein-like II"/>
    <property type="match status" value="1"/>
</dbReference>
<dbReference type="Proteomes" id="UP000078428">
    <property type="component" value="Unassembled WGS sequence"/>
</dbReference>
<dbReference type="PANTHER" id="PTHR30024">
    <property type="entry name" value="ALIPHATIC SULFONATES-BINDING PROTEIN-RELATED"/>
    <property type="match status" value="1"/>
</dbReference>
<name>A0A178MXA5_9PROT</name>
<protein>
    <submittedName>
        <fullName evidence="1">Phosphate ABC transporter substrate-binding protein</fullName>
    </submittedName>
</protein>
<dbReference type="PANTHER" id="PTHR30024:SF17">
    <property type="entry name" value="SOLUTE-BINDING PROTEIN FAMILY 3_N-TERMINAL DOMAIN-CONTAINING PROTEIN"/>
    <property type="match status" value="1"/>
</dbReference>
<accession>A0A178MXA5</accession>
<gene>
    <name evidence="1" type="ORF">A6A04_11475</name>
</gene>
<dbReference type="OrthoDB" id="9179880at2"/>
<dbReference type="Pfam" id="PF12974">
    <property type="entry name" value="Phosphonate-bd"/>
    <property type="match status" value="1"/>
</dbReference>
<dbReference type="Gene3D" id="3.40.190.10">
    <property type="entry name" value="Periplasmic binding protein-like II"/>
    <property type="match status" value="2"/>
</dbReference>
<dbReference type="AlphaFoldDB" id="A0A178MXA5"/>
<reference evidence="1 2" key="1">
    <citation type="submission" date="2016-04" db="EMBL/GenBank/DDBJ databases">
        <title>Draft genome sequence of freshwater magnetotactic bacteria Magnetospirillum marisnigri SP-1 and Magnetospirillum moscoviense BB-1.</title>
        <authorList>
            <person name="Koziaeva V."/>
            <person name="Dziuba M.V."/>
            <person name="Ivanov T.M."/>
            <person name="Kuznetsov B."/>
            <person name="Grouzdev D.S."/>
        </authorList>
    </citation>
    <scope>NUCLEOTIDE SEQUENCE [LARGE SCALE GENOMIC DNA]</scope>
    <source>
        <strain evidence="1 2">SP-1</strain>
    </source>
</reference>
<organism evidence="1 2">
    <name type="scientific">Paramagnetospirillum marisnigri</name>
    <dbReference type="NCBI Taxonomy" id="1285242"/>
    <lineage>
        <taxon>Bacteria</taxon>
        <taxon>Pseudomonadati</taxon>
        <taxon>Pseudomonadota</taxon>
        <taxon>Alphaproteobacteria</taxon>
        <taxon>Rhodospirillales</taxon>
        <taxon>Magnetospirillaceae</taxon>
        <taxon>Paramagnetospirillum</taxon>
    </lineage>
</organism>